<gene>
    <name evidence="9" type="ORF">GWI71_18375</name>
</gene>
<dbReference type="SUPFAM" id="SSF88946">
    <property type="entry name" value="Sigma2 domain of RNA polymerase sigma factors"/>
    <property type="match status" value="1"/>
</dbReference>
<dbReference type="InterPro" id="IPR013324">
    <property type="entry name" value="RNA_pol_sigma_r3/r4-like"/>
</dbReference>
<keyword evidence="3 6" id="KW-0731">Sigma factor</keyword>
<dbReference type="NCBIfam" id="NF009169">
    <property type="entry name" value="PRK12516.1"/>
    <property type="match status" value="1"/>
</dbReference>
<organism evidence="9 10">
    <name type="scientific">Pannonibacter tanglangensis</name>
    <dbReference type="NCBI Taxonomy" id="2750084"/>
    <lineage>
        <taxon>Bacteria</taxon>
        <taxon>Pseudomonadati</taxon>
        <taxon>Pseudomonadota</taxon>
        <taxon>Alphaproteobacteria</taxon>
        <taxon>Hyphomicrobiales</taxon>
        <taxon>Stappiaceae</taxon>
        <taxon>Pannonibacter</taxon>
    </lineage>
</organism>
<dbReference type="InterPro" id="IPR007627">
    <property type="entry name" value="RNA_pol_sigma70_r2"/>
</dbReference>
<evidence type="ECO:0000256" key="2">
    <source>
        <dbReference type="ARBA" id="ARBA00023015"/>
    </source>
</evidence>
<feature type="domain" description="RNA polymerase sigma factor 70 region 4 type 2" evidence="8">
    <location>
        <begin position="125"/>
        <end position="176"/>
    </location>
</feature>
<keyword evidence="4 6" id="KW-0238">DNA-binding</keyword>
<dbReference type="InterPro" id="IPR039425">
    <property type="entry name" value="RNA_pol_sigma-70-like"/>
</dbReference>
<name>A0ABW9ZLE1_9HYPH</name>
<dbReference type="NCBIfam" id="NF009199">
    <property type="entry name" value="PRK12547.1"/>
    <property type="match status" value="1"/>
</dbReference>
<dbReference type="RefSeq" id="WP_161677657.1">
    <property type="nucleotide sequence ID" value="NZ_JAABLP010000005.1"/>
</dbReference>
<dbReference type="InterPro" id="IPR036388">
    <property type="entry name" value="WH-like_DNA-bd_sf"/>
</dbReference>
<keyword evidence="10" id="KW-1185">Reference proteome</keyword>
<dbReference type="EMBL" id="JAABLP010000005">
    <property type="protein sequence ID" value="NBN65666.1"/>
    <property type="molecule type" value="Genomic_DNA"/>
</dbReference>
<sequence length="204" mass="22512">MSAADPSRDQRSDHSIDQTVDQGTIRAFKRDLLACLPSLRAFAVSLAGKADRADDLVQDTILKAWAKQDSFEPGTNMKAWLFTILRNEFYSQMRKRGREVQDSDGLFTERLAVHPAQHGTLDMADFRRALERLPDDQREAIILVGASGFSYEEAAAICGCALGTIKSRVNRARNRLQDLLQVGGEQDYGPDAGTAAITHRAFAG</sequence>
<evidence type="ECO:0000256" key="4">
    <source>
        <dbReference type="ARBA" id="ARBA00023125"/>
    </source>
</evidence>
<dbReference type="NCBIfam" id="TIGR02937">
    <property type="entry name" value="sigma70-ECF"/>
    <property type="match status" value="1"/>
</dbReference>
<comment type="similarity">
    <text evidence="1 6">Belongs to the sigma-70 factor family. ECF subfamily.</text>
</comment>
<evidence type="ECO:0000259" key="7">
    <source>
        <dbReference type="Pfam" id="PF04542"/>
    </source>
</evidence>
<dbReference type="CDD" id="cd06171">
    <property type="entry name" value="Sigma70_r4"/>
    <property type="match status" value="1"/>
</dbReference>
<evidence type="ECO:0000259" key="8">
    <source>
        <dbReference type="Pfam" id="PF08281"/>
    </source>
</evidence>
<keyword evidence="2 6" id="KW-0805">Transcription regulation</keyword>
<dbReference type="Proteomes" id="UP000541347">
    <property type="component" value="Unassembled WGS sequence"/>
</dbReference>
<evidence type="ECO:0000256" key="6">
    <source>
        <dbReference type="RuleBase" id="RU000716"/>
    </source>
</evidence>
<evidence type="ECO:0000256" key="1">
    <source>
        <dbReference type="ARBA" id="ARBA00010641"/>
    </source>
</evidence>
<dbReference type="InterPro" id="IPR013325">
    <property type="entry name" value="RNA_pol_sigma_r2"/>
</dbReference>
<dbReference type="PANTHER" id="PTHR43133">
    <property type="entry name" value="RNA POLYMERASE ECF-TYPE SIGMA FACTO"/>
    <property type="match status" value="1"/>
</dbReference>
<dbReference type="Pfam" id="PF04542">
    <property type="entry name" value="Sigma70_r2"/>
    <property type="match status" value="1"/>
</dbReference>
<dbReference type="PANTHER" id="PTHR43133:SF25">
    <property type="entry name" value="RNA POLYMERASE SIGMA FACTOR RFAY-RELATED"/>
    <property type="match status" value="1"/>
</dbReference>
<dbReference type="InterPro" id="IPR013249">
    <property type="entry name" value="RNA_pol_sigma70_r4_t2"/>
</dbReference>
<proteinExistence type="inferred from homology"/>
<keyword evidence="5 6" id="KW-0804">Transcription</keyword>
<evidence type="ECO:0000256" key="3">
    <source>
        <dbReference type="ARBA" id="ARBA00023082"/>
    </source>
</evidence>
<dbReference type="SUPFAM" id="SSF88659">
    <property type="entry name" value="Sigma3 and sigma4 domains of RNA polymerase sigma factors"/>
    <property type="match status" value="1"/>
</dbReference>
<evidence type="ECO:0000313" key="10">
    <source>
        <dbReference type="Proteomes" id="UP000541347"/>
    </source>
</evidence>
<dbReference type="InterPro" id="IPR014284">
    <property type="entry name" value="RNA_pol_sigma-70_dom"/>
</dbReference>
<dbReference type="Gene3D" id="1.10.1740.10">
    <property type="match status" value="1"/>
</dbReference>
<protein>
    <recommendedName>
        <fullName evidence="6">RNA polymerase sigma factor</fullName>
    </recommendedName>
</protein>
<evidence type="ECO:0000256" key="5">
    <source>
        <dbReference type="ARBA" id="ARBA00023163"/>
    </source>
</evidence>
<dbReference type="InterPro" id="IPR000838">
    <property type="entry name" value="RNA_pol_sigma70_ECF_CS"/>
</dbReference>
<dbReference type="Gene3D" id="1.10.10.10">
    <property type="entry name" value="Winged helix-like DNA-binding domain superfamily/Winged helix DNA-binding domain"/>
    <property type="match status" value="1"/>
</dbReference>
<evidence type="ECO:0000313" key="9">
    <source>
        <dbReference type="EMBL" id="NBN65666.1"/>
    </source>
</evidence>
<dbReference type="PROSITE" id="PS01063">
    <property type="entry name" value="SIGMA70_ECF"/>
    <property type="match status" value="1"/>
</dbReference>
<accession>A0ABW9ZLE1</accession>
<reference evidence="9 10" key="1">
    <citation type="submission" date="2020-01" db="EMBL/GenBank/DDBJ databases">
        <authorList>
            <person name="Peng S.Y."/>
            <person name="Li J."/>
            <person name="Wang M."/>
            <person name="Wang L."/>
            <person name="Wang C.Q."/>
            <person name="Wang J.R."/>
        </authorList>
    </citation>
    <scope>NUCLEOTIDE SEQUENCE [LARGE SCALE GENOMIC DNA]</scope>
    <source>
        <strain evidence="9 10">XCT-34</strain>
    </source>
</reference>
<dbReference type="Pfam" id="PF08281">
    <property type="entry name" value="Sigma70_r4_2"/>
    <property type="match status" value="1"/>
</dbReference>
<comment type="caution">
    <text evidence="9">The sequence shown here is derived from an EMBL/GenBank/DDBJ whole genome shotgun (WGS) entry which is preliminary data.</text>
</comment>
<feature type="domain" description="RNA polymerase sigma-70 region 2" evidence="7">
    <location>
        <begin position="35"/>
        <end position="98"/>
    </location>
</feature>